<evidence type="ECO:0000313" key="2">
    <source>
        <dbReference type="Proteomes" id="UP001177003"/>
    </source>
</evidence>
<dbReference type="AlphaFoldDB" id="A0AA35VUT5"/>
<gene>
    <name evidence="1" type="ORF">LSALG_LOCUS10491</name>
</gene>
<keyword evidence="2" id="KW-1185">Reference proteome</keyword>
<sequence>MTYSECITIVEHFRQESIKKLCYYEPDMPLLVGLTVIANEGDYVGFIFYAYGTHGIISLYVNHDSQGIEDWFGSDIEEEYSDDSCIDGGENEDEIDNLRDVLSSIIHIFVLTLDLCFIYKFSPR</sequence>
<dbReference type="EMBL" id="OX465077">
    <property type="protein sequence ID" value="CAI9270157.1"/>
    <property type="molecule type" value="Genomic_DNA"/>
</dbReference>
<organism evidence="1 2">
    <name type="scientific">Lactuca saligna</name>
    <name type="common">Willowleaf lettuce</name>
    <dbReference type="NCBI Taxonomy" id="75948"/>
    <lineage>
        <taxon>Eukaryota</taxon>
        <taxon>Viridiplantae</taxon>
        <taxon>Streptophyta</taxon>
        <taxon>Embryophyta</taxon>
        <taxon>Tracheophyta</taxon>
        <taxon>Spermatophyta</taxon>
        <taxon>Magnoliopsida</taxon>
        <taxon>eudicotyledons</taxon>
        <taxon>Gunneridae</taxon>
        <taxon>Pentapetalae</taxon>
        <taxon>asterids</taxon>
        <taxon>campanulids</taxon>
        <taxon>Asterales</taxon>
        <taxon>Asteraceae</taxon>
        <taxon>Cichorioideae</taxon>
        <taxon>Cichorieae</taxon>
        <taxon>Lactucinae</taxon>
        <taxon>Lactuca</taxon>
    </lineage>
</organism>
<name>A0AA35VUT5_LACSI</name>
<accession>A0AA35VUT5</accession>
<dbReference type="Proteomes" id="UP001177003">
    <property type="component" value="Chromosome 1"/>
</dbReference>
<proteinExistence type="predicted"/>
<evidence type="ECO:0000313" key="1">
    <source>
        <dbReference type="EMBL" id="CAI9270157.1"/>
    </source>
</evidence>
<protein>
    <submittedName>
        <fullName evidence="1">Uncharacterized protein</fullName>
    </submittedName>
</protein>
<reference evidence="1" key="1">
    <citation type="submission" date="2023-04" db="EMBL/GenBank/DDBJ databases">
        <authorList>
            <person name="Vijverberg K."/>
            <person name="Xiong W."/>
            <person name="Schranz E."/>
        </authorList>
    </citation>
    <scope>NUCLEOTIDE SEQUENCE</scope>
</reference>